<dbReference type="FunFam" id="1.10.246.130:FF:000005">
    <property type="entry name" value="Gamma-glutamyltranspeptidase 1, putative"/>
    <property type="match status" value="1"/>
</dbReference>
<keyword evidence="9" id="KW-0812">Transmembrane</keyword>
<dbReference type="InterPro" id="IPR043138">
    <property type="entry name" value="GGT_lsub"/>
</dbReference>
<comment type="caution">
    <text evidence="10">The sequence shown here is derived from an EMBL/GenBank/DDBJ whole genome shotgun (WGS) entry which is preliminary data.</text>
</comment>
<dbReference type="Gene3D" id="3.60.20.40">
    <property type="match status" value="1"/>
</dbReference>
<dbReference type="InterPro" id="IPR055262">
    <property type="entry name" value="GGT_CS"/>
</dbReference>
<evidence type="ECO:0000256" key="3">
    <source>
        <dbReference type="ARBA" id="ARBA00022679"/>
    </source>
</evidence>
<evidence type="ECO:0000256" key="2">
    <source>
        <dbReference type="ARBA" id="ARBA00022670"/>
    </source>
</evidence>
<dbReference type="GO" id="GO:0006508">
    <property type="term" value="P:proteolysis"/>
    <property type="evidence" value="ECO:0007669"/>
    <property type="project" value="UniProtKB-KW"/>
</dbReference>
<feature type="binding site" evidence="8">
    <location>
        <position position="513"/>
    </location>
    <ligand>
        <name>L-glutamate</name>
        <dbReference type="ChEBI" id="CHEBI:29985"/>
    </ligand>
</feature>
<gene>
    <name evidence="10" type="ORF">PENTCL1PPCAC_1018</name>
</gene>
<dbReference type="SUPFAM" id="SSF56235">
    <property type="entry name" value="N-terminal nucleophile aminohydrolases (Ntn hydrolases)"/>
    <property type="match status" value="1"/>
</dbReference>
<keyword evidence="2" id="KW-0645">Protease</keyword>
<dbReference type="GO" id="GO:0036374">
    <property type="term" value="F:glutathione hydrolase activity"/>
    <property type="evidence" value="ECO:0007669"/>
    <property type="project" value="InterPro"/>
</dbReference>
<dbReference type="PANTHER" id="PTHR11686">
    <property type="entry name" value="GAMMA GLUTAMYL TRANSPEPTIDASE"/>
    <property type="match status" value="1"/>
</dbReference>
<dbReference type="Gene3D" id="1.10.246.130">
    <property type="match status" value="1"/>
</dbReference>
<dbReference type="Pfam" id="PF01019">
    <property type="entry name" value="G_glu_transpept"/>
    <property type="match status" value="1"/>
</dbReference>
<proteinExistence type="inferred from homology"/>
<dbReference type="InterPro" id="IPR043137">
    <property type="entry name" value="GGT_ssub_C"/>
</dbReference>
<feature type="binding site" evidence="8">
    <location>
        <begin position="489"/>
        <end position="490"/>
    </location>
    <ligand>
        <name>L-glutamate</name>
        <dbReference type="ChEBI" id="CHEBI:29985"/>
    </ligand>
</feature>
<evidence type="ECO:0000313" key="10">
    <source>
        <dbReference type="EMBL" id="GMS78843.1"/>
    </source>
</evidence>
<keyword evidence="5" id="KW-0325">Glycoprotein</keyword>
<protein>
    <recommendedName>
        <fullName evidence="12">Gamma-glutamyltransferase</fullName>
    </recommendedName>
</protein>
<comment type="similarity">
    <text evidence="1">Belongs to the gamma-glutamyltransferase family.</text>
</comment>
<keyword evidence="11" id="KW-1185">Reference proteome</keyword>
<feature type="binding site" evidence="8">
    <location>
        <position position="461"/>
    </location>
    <ligand>
        <name>L-glutamate</name>
        <dbReference type="ChEBI" id="CHEBI:29985"/>
    </ligand>
</feature>
<evidence type="ECO:0000256" key="9">
    <source>
        <dbReference type="SAM" id="Phobius"/>
    </source>
</evidence>
<evidence type="ECO:0000256" key="5">
    <source>
        <dbReference type="ARBA" id="ARBA00023180"/>
    </source>
</evidence>
<feature type="active site" description="Nucleophile" evidence="7">
    <location>
        <position position="419"/>
    </location>
</feature>
<accession>A0AAV5S849</accession>
<evidence type="ECO:0000256" key="4">
    <source>
        <dbReference type="ARBA" id="ARBA00022801"/>
    </source>
</evidence>
<evidence type="ECO:0000256" key="8">
    <source>
        <dbReference type="PIRSR" id="PIRSR600101-2"/>
    </source>
</evidence>
<keyword evidence="6" id="KW-0012">Acyltransferase</keyword>
<dbReference type="GO" id="GO:0006751">
    <property type="term" value="P:glutathione catabolic process"/>
    <property type="evidence" value="ECO:0007669"/>
    <property type="project" value="InterPro"/>
</dbReference>
<keyword evidence="9" id="KW-0472">Membrane</keyword>
<dbReference type="EMBL" id="BTSX01000001">
    <property type="protein sequence ID" value="GMS78843.1"/>
    <property type="molecule type" value="Genomic_DNA"/>
</dbReference>
<evidence type="ECO:0008006" key="12">
    <source>
        <dbReference type="Google" id="ProtNLM"/>
    </source>
</evidence>
<feature type="transmembrane region" description="Helical" evidence="9">
    <location>
        <begin position="23"/>
        <end position="45"/>
    </location>
</feature>
<name>A0AAV5S849_9BILA</name>
<dbReference type="AlphaFoldDB" id="A0AAV5S849"/>
<dbReference type="InterPro" id="IPR029055">
    <property type="entry name" value="Ntn_hydrolases_N"/>
</dbReference>
<dbReference type="Proteomes" id="UP001432027">
    <property type="component" value="Unassembled WGS sequence"/>
</dbReference>
<dbReference type="PROSITE" id="PS00462">
    <property type="entry name" value="G_GLU_TRANSPEPTIDASE"/>
    <property type="match status" value="1"/>
</dbReference>
<organism evidence="10 11">
    <name type="scientific">Pristionchus entomophagus</name>
    <dbReference type="NCBI Taxonomy" id="358040"/>
    <lineage>
        <taxon>Eukaryota</taxon>
        <taxon>Metazoa</taxon>
        <taxon>Ecdysozoa</taxon>
        <taxon>Nematoda</taxon>
        <taxon>Chromadorea</taxon>
        <taxon>Rhabditida</taxon>
        <taxon>Rhabditina</taxon>
        <taxon>Diplogasteromorpha</taxon>
        <taxon>Diplogasteroidea</taxon>
        <taxon>Neodiplogasteridae</taxon>
        <taxon>Pristionchus</taxon>
    </lineage>
</organism>
<reference evidence="10" key="1">
    <citation type="submission" date="2023-10" db="EMBL/GenBank/DDBJ databases">
        <title>Genome assembly of Pristionchus species.</title>
        <authorList>
            <person name="Yoshida K."/>
            <person name="Sommer R.J."/>
        </authorList>
    </citation>
    <scope>NUCLEOTIDE SEQUENCE</scope>
    <source>
        <strain evidence="10">RS0144</strain>
    </source>
</reference>
<feature type="binding site" evidence="8">
    <location>
        <begin position="437"/>
        <end position="439"/>
    </location>
    <ligand>
        <name>L-glutamate</name>
        <dbReference type="ChEBI" id="CHEBI:29985"/>
    </ligand>
</feature>
<dbReference type="GO" id="GO:0005886">
    <property type="term" value="C:plasma membrane"/>
    <property type="evidence" value="ECO:0007669"/>
    <property type="project" value="TreeGrafter"/>
</dbReference>
<sequence length="612" mass="67126">AMSHNPVAEPLLQTTDQKSQRRCLTVAASALFATFLALVVFYYIAVWKSKASDTYFEWPTHTPSAMGTFDRFAIATDHTLCAHAGKSVISAGGNAIDASIAAMFCLGAVNPQSSGLGGGFLMTVFNANTGRCVAIDAREEAPRMASRDMFVNNNPGKMRGFRMAAVPGELAGFWEIFRRYGSGKVKWAQLVQPTIDIVEPGVPVSAYLDLVMKQYEEHFRFHPSLKLWINPATNETYKEGDRMPRIRLLNTLKKIAAADDPAHLFYNGEYAEVIDREMRANGGIIRKEDLAAYRVRIYESPLVAKLKNGLAVCGGPPPSGFAVTQLIVNLMSNLYPNSTVEQLRSDAQVYHHLLEAQKFAYAQRTLLGDHQFVPSAYNLAHIMVRPFFVQSTLKKITNHSHEAAYYGEDKTAARADFGTSHVSVVDADGNGVSVTSTINTRFGAVVESEELGIIWNDEMDDFSTPGEPNGYGFAPSEANFIEPGKRPQSSMCPLVVYDDKTKKIRMVAGASGGSKIISATAKAVIRTLVFGETVQEAIDAPMLHNQFTPNVAVTDTLLPAKLKSTLETKYRQEFRNTTASDGIVQAIHIRLDGKIDACGDYRRKTDQTPAGI</sequence>
<keyword evidence="9" id="KW-1133">Transmembrane helix</keyword>
<feature type="binding site" evidence="8">
    <location>
        <position position="138"/>
    </location>
    <ligand>
        <name>L-glutamate</name>
        <dbReference type="ChEBI" id="CHEBI:29985"/>
    </ligand>
</feature>
<dbReference type="FunFam" id="3.60.20.40:FF:000006">
    <property type="entry name" value="Protein CBG05566"/>
    <property type="match status" value="1"/>
</dbReference>
<evidence type="ECO:0000313" key="11">
    <source>
        <dbReference type="Proteomes" id="UP001432027"/>
    </source>
</evidence>
<dbReference type="GO" id="GO:0016746">
    <property type="term" value="F:acyltransferase activity"/>
    <property type="evidence" value="ECO:0007669"/>
    <property type="project" value="UniProtKB-KW"/>
</dbReference>
<evidence type="ECO:0000256" key="1">
    <source>
        <dbReference type="ARBA" id="ARBA00009381"/>
    </source>
</evidence>
<evidence type="ECO:0000256" key="7">
    <source>
        <dbReference type="PIRSR" id="PIRSR600101-1"/>
    </source>
</evidence>
<keyword evidence="4" id="KW-0378">Hydrolase</keyword>
<dbReference type="InterPro" id="IPR000101">
    <property type="entry name" value="GGT_peptidase"/>
</dbReference>
<feature type="non-terminal residue" evidence="10">
    <location>
        <position position="1"/>
    </location>
</feature>
<keyword evidence="3" id="KW-0808">Transferase</keyword>
<evidence type="ECO:0000256" key="6">
    <source>
        <dbReference type="ARBA" id="ARBA00023315"/>
    </source>
</evidence>
<dbReference type="PRINTS" id="PR01210">
    <property type="entry name" value="GGTRANSPTASE"/>
</dbReference>
<dbReference type="PANTHER" id="PTHR11686:SF17">
    <property type="entry name" value="GAMMA-GLUTAMYLTRANSPEPTIDASE 1"/>
    <property type="match status" value="1"/>
</dbReference>